<evidence type="ECO:0000256" key="1">
    <source>
        <dbReference type="SAM" id="MobiDB-lite"/>
    </source>
</evidence>
<dbReference type="Proteomes" id="UP000256970">
    <property type="component" value="Unassembled WGS sequence"/>
</dbReference>
<dbReference type="AlphaFoldDB" id="A0A383W3K5"/>
<proteinExistence type="predicted"/>
<feature type="compositionally biased region" description="Low complexity" evidence="1">
    <location>
        <begin position="307"/>
        <end position="319"/>
    </location>
</feature>
<name>A0A383W3K5_TETOB</name>
<gene>
    <name evidence="2" type="ORF">BQ4739_LOCUS12426</name>
</gene>
<reference evidence="2 3" key="1">
    <citation type="submission" date="2016-10" db="EMBL/GenBank/DDBJ databases">
        <authorList>
            <person name="Cai Z."/>
        </authorList>
    </citation>
    <scope>NUCLEOTIDE SEQUENCE [LARGE SCALE GENOMIC DNA]</scope>
</reference>
<keyword evidence="3" id="KW-1185">Reference proteome</keyword>
<organism evidence="2 3">
    <name type="scientific">Tetradesmus obliquus</name>
    <name type="common">Green alga</name>
    <name type="synonym">Acutodesmus obliquus</name>
    <dbReference type="NCBI Taxonomy" id="3088"/>
    <lineage>
        <taxon>Eukaryota</taxon>
        <taxon>Viridiplantae</taxon>
        <taxon>Chlorophyta</taxon>
        <taxon>core chlorophytes</taxon>
        <taxon>Chlorophyceae</taxon>
        <taxon>CS clade</taxon>
        <taxon>Sphaeropleales</taxon>
        <taxon>Scenedesmaceae</taxon>
        <taxon>Tetradesmus</taxon>
    </lineage>
</organism>
<dbReference type="EMBL" id="FNXT01001119">
    <property type="protein sequence ID" value="SZX72235.1"/>
    <property type="molecule type" value="Genomic_DNA"/>
</dbReference>
<sequence length="634" mass="63688">MEHSNQKAFLETVCSRLLENLEVQSILDLSSQSKQQAVQDAAAALSISQSILAGITASHQQQLQAAVQREREWAGSIIGYYTELPGRPLQQLDAEQQHSMMCLTSLLQQRQLPGVAPEKNVNTVFKAILQHCTTGADLAAKACQIDSFLQQVAPQCCGPAHIVWLAAVQVLSELRQLIQLNGTAAYLQLCGQVLAAATPQDLQMRLMYVKERLHAVLAAAAAAAAAAATAAPSETEAPDMAAAAPMAATMAAPAASAGAAVFQSGSTAAEASSPTAAAATAQGSMAPEISSTTAPAATAKGSMPSDASSTTAPAAPAQQGSMASEACSPTATVATAQQGSMAPGASSTTVTAATAQGSMAPEACSTTAPAAPAALAQGSTAAAGSAGSSMPAGPSCSGVQRCQAGVAGSGAVQRSLLQLSSSSCIGVQHSLSGVPRSLLELHNSSGYSSSAVQCSLPLVQRGYALVASSVAVQCSLPGVQRTSAMQHSLPLVQHCQAVVVSGSAVQRSLLELCSSNDKSSNSRDSSSSMEGSSSAEGGSSMVPLAQQHSLLEQDGPATSDVASAAASCSSSPRTSCAESDYDCSSSSSSSSSNVVGSLAVGSSKGGLLGHVRGVSRRVAGCVAWPLRALRRMGK</sequence>
<evidence type="ECO:0000313" key="2">
    <source>
        <dbReference type="EMBL" id="SZX72235.1"/>
    </source>
</evidence>
<evidence type="ECO:0000313" key="3">
    <source>
        <dbReference type="Proteomes" id="UP000256970"/>
    </source>
</evidence>
<protein>
    <submittedName>
        <fullName evidence="2">Uncharacterized protein</fullName>
    </submittedName>
</protein>
<feature type="region of interest" description="Disordered" evidence="1">
    <location>
        <begin position="279"/>
        <end position="329"/>
    </location>
</feature>
<accession>A0A383W3K5</accession>
<feature type="region of interest" description="Disordered" evidence="1">
    <location>
        <begin position="515"/>
        <end position="540"/>
    </location>
</feature>